<dbReference type="InterPro" id="IPR011333">
    <property type="entry name" value="SKP1/BTB/POZ_sf"/>
</dbReference>
<evidence type="ECO:0000259" key="2">
    <source>
        <dbReference type="PROSITE" id="PS50097"/>
    </source>
</evidence>
<dbReference type="AlphaFoldDB" id="A0A6A6U973"/>
<reference evidence="3" key="1">
    <citation type="journal article" date="2020" name="Stud. Mycol.">
        <title>101 Dothideomycetes genomes: a test case for predicting lifestyles and emergence of pathogens.</title>
        <authorList>
            <person name="Haridas S."/>
            <person name="Albert R."/>
            <person name="Binder M."/>
            <person name="Bloem J."/>
            <person name="Labutti K."/>
            <person name="Salamov A."/>
            <person name="Andreopoulos B."/>
            <person name="Baker S."/>
            <person name="Barry K."/>
            <person name="Bills G."/>
            <person name="Bluhm B."/>
            <person name="Cannon C."/>
            <person name="Castanera R."/>
            <person name="Culley D."/>
            <person name="Daum C."/>
            <person name="Ezra D."/>
            <person name="Gonzalez J."/>
            <person name="Henrissat B."/>
            <person name="Kuo A."/>
            <person name="Liang C."/>
            <person name="Lipzen A."/>
            <person name="Lutzoni F."/>
            <person name="Magnuson J."/>
            <person name="Mondo S."/>
            <person name="Nolan M."/>
            <person name="Ohm R."/>
            <person name="Pangilinan J."/>
            <person name="Park H.-J."/>
            <person name="Ramirez L."/>
            <person name="Alfaro M."/>
            <person name="Sun H."/>
            <person name="Tritt A."/>
            <person name="Yoshinaga Y."/>
            <person name="Zwiers L.-H."/>
            <person name="Turgeon B."/>
            <person name="Goodwin S."/>
            <person name="Spatafora J."/>
            <person name="Crous P."/>
            <person name="Grigoriev I."/>
        </authorList>
    </citation>
    <scope>NUCLEOTIDE SEQUENCE</scope>
    <source>
        <strain evidence="3">CBS 115976</strain>
    </source>
</reference>
<dbReference type="EMBL" id="MU004237">
    <property type="protein sequence ID" value="KAF2667997.1"/>
    <property type="molecule type" value="Genomic_DNA"/>
</dbReference>
<feature type="region of interest" description="Disordered" evidence="1">
    <location>
        <begin position="1"/>
        <end position="22"/>
    </location>
</feature>
<dbReference type="Pfam" id="PF00651">
    <property type="entry name" value="BTB"/>
    <property type="match status" value="1"/>
</dbReference>
<dbReference type="CDD" id="cd18186">
    <property type="entry name" value="BTB_POZ_ZBTB_KLHL-like"/>
    <property type="match status" value="1"/>
</dbReference>
<evidence type="ECO:0000313" key="4">
    <source>
        <dbReference type="Proteomes" id="UP000799302"/>
    </source>
</evidence>
<accession>A0A6A6U973</accession>
<dbReference type="Gene3D" id="3.30.710.10">
    <property type="entry name" value="Potassium Channel Kv1.1, Chain A"/>
    <property type="match status" value="1"/>
</dbReference>
<gene>
    <name evidence="3" type="ORF">BT63DRAFT_426840</name>
</gene>
<dbReference type="SUPFAM" id="SSF54695">
    <property type="entry name" value="POZ domain"/>
    <property type="match status" value="1"/>
</dbReference>
<dbReference type="Proteomes" id="UP000799302">
    <property type="component" value="Unassembled WGS sequence"/>
</dbReference>
<dbReference type="PROSITE" id="PS50097">
    <property type="entry name" value="BTB"/>
    <property type="match status" value="1"/>
</dbReference>
<organism evidence="3 4">
    <name type="scientific">Microthyrium microscopicum</name>
    <dbReference type="NCBI Taxonomy" id="703497"/>
    <lineage>
        <taxon>Eukaryota</taxon>
        <taxon>Fungi</taxon>
        <taxon>Dikarya</taxon>
        <taxon>Ascomycota</taxon>
        <taxon>Pezizomycotina</taxon>
        <taxon>Dothideomycetes</taxon>
        <taxon>Dothideomycetes incertae sedis</taxon>
        <taxon>Microthyriales</taxon>
        <taxon>Microthyriaceae</taxon>
        <taxon>Microthyrium</taxon>
    </lineage>
</organism>
<evidence type="ECO:0000256" key="1">
    <source>
        <dbReference type="SAM" id="MobiDB-lite"/>
    </source>
</evidence>
<dbReference type="OrthoDB" id="1022638at2759"/>
<protein>
    <recommendedName>
        <fullName evidence="2">BTB domain-containing protein</fullName>
    </recommendedName>
</protein>
<name>A0A6A6U973_9PEZI</name>
<dbReference type="InterPro" id="IPR000210">
    <property type="entry name" value="BTB/POZ_dom"/>
</dbReference>
<feature type="domain" description="BTB" evidence="2">
    <location>
        <begin position="41"/>
        <end position="114"/>
    </location>
</feature>
<dbReference type="PANTHER" id="PTHR47843">
    <property type="entry name" value="BTB DOMAIN-CONTAINING PROTEIN-RELATED"/>
    <property type="match status" value="1"/>
</dbReference>
<proteinExistence type="predicted"/>
<keyword evidence="4" id="KW-1185">Reference proteome</keyword>
<dbReference type="PANTHER" id="PTHR47843:SF2">
    <property type="entry name" value="BTB DOMAIN-CONTAINING PROTEIN"/>
    <property type="match status" value="1"/>
</dbReference>
<evidence type="ECO:0000313" key="3">
    <source>
        <dbReference type="EMBL" id="KAF2667997.1"/>
    </source>
</evidence>
<sequence>MDLRSKRKASVGTTSLSSKRRTISAVTEQTMAHKTISFRGPTIQVTVGKGNENPAHTYTVLRELLTTDSELFRRMLQTEFKEGKEGAISLPDHHPDTFDLYLQYLYLRKLFTAERFVNHDTFDSEGLEGIELEKHINQRIYNQKAMALVDAICLADYLQSDDFHNVAIDALIESSEYYGYWLVDPADVSRVLESGVSKLIQLVRDFLVYQNSPYKLEKGDIESEMASTFYKSAVPEANKLLNGTGRPDGRPWETNRCQYHRHPVEGSGLADDVRKDFHVVMR</sequence>